<dbReference type="Gene3D" id="2.30.30.60">
    <property type="match status" value="1"/>
</dbReference>
<dbReference type="SUPFAM" id="SSF82689">
    <property type="entry name" value="Mechanosensitive channel protein MscS (YggB), C-terminal domain"/>
    <property type="match status" value="1"/>
</dbReference>
<feature type="transmembrane region" description="Helical" evidence="6">
    <location>
        <begin position="80"/>
        <end position="98"/>
    </location>
</feature>
<dbReference type="InterPro" id="IPR010920">
    <property type="entry name" value="LSM_dom_sf"/>
</dbReference>
<dbReference type="Gene3D" id="3.30.70.100">
    <property type="match status" value="1"/>
</dbReference>
<evidence type="ECO:0000256" key="3">
    <source>
        <dbReference type="ARBA" id="ARBA00022692"/>
    </source>
</evidence>
<reference evidence="8 9" key="1">
    <citation type="submission" date="2019-10" db="EMBL/GenBank/DDBJ databases">
        <title>Rubrobacter sp nov SCSIO 52915 isolated from a deep-sea sediment in the South China Sea.</title>
        <authorList>
            <person name="Chen R.W."/>
        </authorList>
    </citation>
    <scope>NUCLEOTIDE SEQUENCE [LARGE SCALE GENOMIC DNA]</scope>
    <source>
        <strain evidence="8 9">SCSIO 52915</strain>
    </source>
</reference>
<keyword evidence="9" id="KW-1185">Reference proteome</keyword>
<keyword evidence="4 6" id="KW-1133">Transmembrane helix</keyword>
<evidence type="ECO:0000313" key="9">
    <source>
        <dbReference type="Proteomes" id="UP000502706"/>
    </source>
</evidence>
<evidence type="ECO:0000256" key="4">
    <source>
        <dbReference type="ARBA" id="ARBA00022989"/>
    </source>
</evidence>
<dbReference type="SUPFAM" id="SSF50182">
    <property type="entry name" value="Sm-like ribonucleoproteins"/>
    <property type="match status" value="1"/>
</dbReference>
<evidence type="ECO:0000256" key="1">
    <source>
        <dbReference type="ARBA" id="ARBA00004651"/>
    </source>
</evidence>
<comment type="subcellular location">
    <subcellularLocation>
        <location evidence="1">Cell membrane</location>
        <topology evidence="1">Multi-pass membrane protein</topology>
    </subcellularLocation>
</comment>
<dbReference type="Proteomes" id="UP000502706">
    <property type="component" value="Chromosome"/>
</dbReference>
<dbReference type="GO" id="GO:0055085">
    <property type="term" value="P:transmembrane transport"/>
    <property type="evidence" value="ECO:0007669"/>
    <property type="project" value="InterPro"/>
</dbReference>
<proteinExistence type="predicted"/>
<keyword evidence="3 6" id="KW-0812">Transmembrane</keyword>
<dbReference type="InterPro" id="IPR023408">
    <property type="entry name" value="MscS_beta-dom_sf"/>
</dbReference>
<protein>
    <submittedName>
        <fullName evidence="8">Mechanosensitive ion channel</fullName>
    </submittedName>
</protein>
<dbReference type="InterPro" id="IPR011066">
    <property type="entry name" value="MscS_channel_C_sf"/>
</dbReference>
<name>A0A6G8PW03_9ACTN</name>
<dbReference type="Pfam" id="PF00924">
    <property type="entry name" value="MS_channel_2nd"/>
    <property type="match status" value="1"/>
</dbReference>
<dbReference type="EMBL" id="CP045121">
    <property type="protein sequence ID" value="QIN78384.1"/>
    <property type="molecule type" value="Genomic_DNA"/>
</dbReference>
<evidence type="ECO:0000313" key="8">
    <source>
        <dbReference type="EMBL" id="QIN78384.1"/>
    </source>
</evidence>
<accession>A0A6G8PW03</accession>
<dbReference type="PANTHER" id="PTHR30566:SF5">
    <property type="entry name" value="MECHANOSENSITIVE ION CHANNEL PROTEIN 1, MITOCHONDRIAL-RELATED"/>
    <property type="match status" value="1"/>
</dbReference>
<organism evidence="8 9">
    <name type="scientific">Rubrobacter marinus</name>
    <dbReference type="NCBI Taxonomy" id="2653852"/>
    <lineage>
        <taxon>Bacteria</taxon>
        <taxon>Bacillati</taxon>
        <taxon>Actinomycetota</taxon>
        <taxon>Rubrobacteria</taxon>
        <taxon>Rubrobacterales</taxon>
        <taxon>Rubrobacteraceae</taxon>
        <taxon>Rubrobacter</taxon>
    </lineage>
</organism>
<keyword evidence="2" id="KW-1003">Cell membrane</keyword>
<evidence type="ECO:0000256" key="6">
    <source>
        <dbReference type="SAM" id="Phobius"/>
    </source>
</evidence>
<feature type="transmembrane region" description="Helical" evidence="6">
    <location>
        <begin position="104"/>
        <end position="137"/>
    </location>
</feature>
<dbReference type="InterPro" id="IPR006685">
    <property type="entry name" value="MscS_channel_2nd"/>
</dbReference>
<dbReference type="PANTHER" id="PTHR30566">
    <property type="entry name" value="YNAI-RELATED MECHANOSENSITIVE ION CHANNEL"/>
    <property type="match status" value="1"/>
</dbReference>
<dbReference type="KEGG" id="rmar:GBA65_07435"/>
<dbReference type="Gene3D" id="1.10.287.1260">
    <property type="match status" value="1"/>
</dbReference>
<dbReference type="AlphaFoldDB" id="A0A6G8PW03"/>
<feature type="domain" description="Mechanosensitive ion channel MscS" evidence="7">
    <location>
        <begin position="121"/>
        <end position="163"/>
    </location>
</feature>
<dbReference type="GO" id="GO:0005886">
    <property type="term" value="C:plasma membrane"/>
    <property type="evidence" value="ECO:0007669"/>
    <property type="project" value="UniProtKB-SubCell"/>
</dbReference>
<keyword evidence="5 6" id="KW-0472">Membrane</keyword>
<sequence length="354" mass="38577">MFDGGVLREAFEGLAGVVGGPEVGVRLLLTLFVLAGALALRRVASQAVRRRFGTMGQGGGGGPSEAGRDDRHSAYWIRKVSAYAVWGVAVLLVIFIWAEFGRRLGFVVGAASAGVAFALQNVLGSFAAWLGILAGGVFRVGDRVMMGGVKGDVIDLSPLRTTVMEIGSPGASEDSDVWVRARQYTGRVVTVSNKAFFDEPIYNYSKDFDYVWEEISVPVSYKTAWEKARDILLEEVEGATRGFRQESAEALAEMSRRYLVGKSEVEPQVFVRLTDDWVELSVRFVIPTRSARSLKSGISESVLRRFSEENVAIASTTSEIVGFPSLRIEGLEEALDALRHRDGDGQPGTRARED</sequence>
<evidence type="ECO:0000259" key="7">
    <source>
        <dbReference type="Pfam" id="PF00924"/>
    </source>
</evidence>
<dbReference type="RefSeq" id="WP_166396059.1">
    <property type="nucleotide sequence ID" value="NZ_CP045121.1"/>
</dbReference>
<gene>
    <name evidence="8" type="ORF">GBA65_07435</name>
</gene>
<feature type="transmembrane region" description="Helical" evidence="6">
    <location>
        <begin position="23"/>
        <end position="40"/>
    </location>
</feature>
<evidence type="ECO:0000256" key="2">
    <source>
        <dbReference type="ARBA" id="ARBA00022475"/>
    </source>
</evidence>
<evidence type="ECO:0000256" key="5">
    <source>
        <dbReference type="ARBA" id="ARBA00023136"/>
    </source>
</evidence>